<evidence type="ECO:0008006" key="5">
    <source>
        <dbReference type="Google" id="ProtNLM"/>
    </source>
</evidence>
<evidence type="ECO:0000313" key="4">
    <source>
        <dbReference type="Proteomes" id="UP001157017"/>
    </source>
</evidence>
<protein>
    <recommendedName>
        <fullName evidence="5">YggT family protein</fullName>
    </recommendedName>
</protein>
<name>A0ABQ6JB40_9ACTN</name>
<gene>
    <name evidence="3" type="ORF">GCM10025868_06560</name>
</gene>
<dbReference type="Pfam" id="PF02325">
    <property type="entry name" value="CCB3_YggT"/>
    <property type="match status" value="1"/>
</dbReference>
<reference evidence="4" key="1">
    <citation type="journal article" date="2019" name="Int. J. Syst. Evol. Microbiol.">
        <title>The Global Catalogue of Microorganisms (GCM) 10K type strain sequencing project: providing services to taxonomists for standard genome sequencing and annotation.</title>
        <authorList>
            <consortium name="The Broad Institute Genomics Platform"/>
            <consortium name="The Broad Institute Genome Sequencing Center for Infectious Disease"/>
            <person name="Wu L."/>
            <person name="Ma J."/>
        </authorList>
    </citation>
    <scope>NUCLEOTIDE SEQUENCE [LARGE SCALE GENOMIC DNA]</scope>
    <source>
        <strain evidence="4">NBRC 108730</strain>
    </source>
</reference>
<keyword evidence="4" id="KW-1185">Reference proteome</keyword>
<dbReference type="Proteomes" id="UP001157017">
    <property type="component" value="Unassembled WGS sequence"/>
</dbReference>
<feature type="compositionally biased region" description="Low complexity" evidence="1">
    <location>
        <begin position="114"/>
        <end position="126"/>
    </location>
</feature>
<feature type="transmembrane region" description="Helical" evidence="2">
    <location>
        <begin position="6"/>
        <end position="28"/>
    </location>
</feature>
<organism evidence="3 4">
    <name type="scientific">Angustibacter aerolatus</name>
    <dbReference type="NCBI Taxonomy" id="1162965"/>
    <lineage>
        <taxon>Bacteria</taxon>
        <taxon>Bacillati</taxon>
        <taxon>Actinomycetota</taxon>
        <taxon>Actinomycetes</taxon>
        <taxon>Kineosporiales</taxon>
        <taxon>Kineosporiaceae</taxon>
    </lineage>
</organism>
<keyword evidence="2" id="KW-1133">Transmembrane helix</keyword>
<keyword evidence="2" id="KW-0472">Membrane</keyword>
<feature type="compositionally biased region" description="Basic and acidic residues" evidence="1">
    <location>
        <begin position="98"/>
        <end position="107"/>
    </location>
</feature>
<evidence type="ECO:0000313" key="3">
    <source>
        <dbReference type="EMBL" id="GMA85406.1"/>
    </source>
</evidence>
<evidence type="ECO:0000256" key="2">
    <source>
        <dbReference type="SAM" id="Phobius"/>
    </source>
</evidence>
<feature type="compositionally biased region" description="Low complexity" evidence="1">
    <location>
        <begin position="87"/>
        <end position="97"/>
    </location>
</feature>
<keyword evidence="2" id="KW-0812">Transmembrane</keyword>
<feature type="region of interest" description="Disordered" evidence="1">
    <location>
        <begin position="84"/>
        <end position="143"/>
    </location>
</feature>
<evidence type="ECO:0000256" key="1">
    <source>
        <dbReference type="SAM" id="MobiDB-lite"/>
    </source>
</evidence>
<dbReference type="EMBL" id="BSUZ01000001">
    <property type="protein sequence ID" value="GMA85406.1"/>
    <property type="molecule type" value="Genomic_DNA"/>
</dbReference>
<comment type="caution">
    <text evidence="3">The sequence shown here is derived from an EMBL/GenBank/DDBJ whole genome shotgun (WGS) entry which is preliminary data.</text>
</comment>
<feature type="compositionally biased region" description="Polar residues" evidence="1">
    <location>
        <begin position="134"/>
        <end position="143"/>
    </location>
</feature>
<proteinExistence type="predicted"/>
<sequence length="143" mass="15855">MEVVRAILSWIVLIFFLLLIGRLVLDWVQMLAREWRPRGPLLVVAEVVYSVTDPPLRAIRKVVPPLRIGQIQARPRVLHPVPRRRAAAPGAGVGQADAPRRRLDVRPFRPTVRPAPHGAGRAAPPARSLPCPATPSSEVTRCR</sequence>
<accession>A0ABQ6JB40</accession>
<dbReference type="InterPro" id="IPR003425">
    <property type="entry name" value="CCB3/YggT"/>
</dbReference>